<reference evidence="1" key="1">
    <citation type="submission" date="2021-03" db="EMBL/GenBank/DDBJ databases">
        <title>Chromosome level genome of the anhydrobiotic midge Polypedilum vanderplanki.</title>
        <authorList>
            <person name="Yoshida Y."/>
            <person name="Kikawada T."/>
            <person name="Gusev O."/>
        </authorList>
    </citation>
    <scope>NUCLEOTIDE SEQUENCE</scope>
    <source>
        <strain evidence="1">NIAS01</strain>
        <tissue evidence="1">Whole body or cell culture</tissue>
    </source>
</reference>
<dbReference type="AlphaFoldDB" id="A0A9J6BNR5"/>
<accession>A0A9J6BNR5</accession>
<comment type="caution">
    <text evidence="1">The sequence shown here is derived from an EMBL/GenBank/DDBJ whole genome shotgun (WGS) entry which is preliminary data.</text>
</comment>
<dbReference type="EMBL" id="JADBJN010000003">
    <property type="protein sequence ID" value="KAG5671521.1"/>
    <property type="molecule type" value="Genomic_DNA"/>
</dbReference>
<organism evidence="1 2">
    <name type="scientific">Polypedilum vanderplanki</name>
    <name type="common">Sleeping chironomid midge</name>
    <dbReference type="NCBI Taxonomy" id="319348"/>
    <lineage>
        <taxon>Eukaryota</taxon>
        <taxon>Metazoa</taxon>
        <taxon>Ecdysozoa</taxon>
        <taxon>Arthropoda</taxon>
        <taxon>Hexapoda</taxon>
        <taxon>Insecta</taxon>
        <taxon>Pterygota</taxon>
        <taxon>Neoptera</taxon>
        <taxon>Endopterygota</taxon>
        <taxon>Diptera</taxon>
        <taxon>Nematocera</taxon>
        <taxon>Chironomoidea</taxon>
        <taxon>Chironomidae</taxon>
        <taxon>Chironominae</taxon>
        <taxon>Polypedilum</taxon>
        <taxon>Polypedilum</taxon>
    </lineage>
</organism>
<sequence>MCDPCQPICCPDICCEPCLPSCDPCCDPCPPMCCPPPSCNPCMPSCDPCCPMPKPCAPKRCKSRELRSSVLMTSCDCVKKNGLQYDCPRRECNGRPCCITKPIPMCCPSRYMWRYANVTMGKSTTIRAPKPNCKPVVSNCNPCVAQSCDECCNTNCC</sequence>
<dbReference type="Proteomes" id="UP001107558">
    <property type="component" value="Chromosome 3"/>
</dbReference>
<protein>
    <submittedName>
        <fullName evidence="1">Uncharacterized protein</fullName>
    </submittedName>
</protein>
<proteinExistence type="predicted"/>
<gene>
    <name evidence="1" type="ORF">PVAND_001715</name>
</gene>
<evidence type="ECO:0000313" key="2">
    <source>
        <dbReference type="Proteomes" id="UP001107558"/>
    </source>
</evidence>
<name>A0A9J6BNR5_POLVA</name>
<keyword evidence="2" id="KW-1185">Reference proteome</keyword>
<dbReference type="OrthoDB" id="6611808at2759"/>
<evidence type="ECO:0000313" key="1">
    <source>
        <dbReference type="EMBL" id="KAG5671521.1"/>
    </source>
</evidence>